<proteinExistence type="predicted"/>
<evidence type="ECO:0000256" key="1">
    <source>
        <dbReference type="SAM" id="MobiDB-lite"/>
    </source>
</evidence>
<name>A0A9D4DP81_DREPO</name>
<evidence type="ECO:0000313" key="2">
    <source>
        <dbReference type="EMBL" id="KAH3753302.1"/>
    </source>
</evidence>
<accession>A0A9D4DP81</accession>
<reference evidence="2" key="2">
    <citation type="submission" date="2020-11" db="EMBL/GenBank/DDBJ databases">
        <authorList>
            <person name="McCartney M.A."/>
            <person name="Auch B."/>
            <person name="Kono T."/>
            <person name="Mallez S."/>
            <person name="Becker A."/>
            <person name="Gohl D.M."/>
            <person name="Silverstein K.A.T."/>
            <person name="Koren S."/>
            <person name="Bechman K.B."/>
            <person name="Herman A."/>
            <person name="Abrahante J.E."/>
            <person name="Garbe J."/>
        </authorList>
    </citation>
    <scope>NUCLEOTIDE SEQUENCE</scope>
    <source>
        <strain evidence="2">Duluth1</strain>
        <tissue evidence="2">Whole animal</tissue>
    </source>
</reference>
<comment type="caution">
    <text evidence="2">The sequence shown here is derived from an EMBL/GenBank/DDBJ whole genome shotgun (WGS) entry which is preliminary data.</text>
</comment>
<organism evidence="2 3">
    <name type="scientific">Dreissena polymorpha</name>
    <name type="common">Zebra mussel</name>
    <name type="synonym">Mytilus polymorpha</name>
    <dbReference type="NCBI Taxonomy" id="45954"/>
    <lineage>
        <taxon>Eukaryota</taxon>
        <taxon>Metazoa</taxon>
        <taxon>Spiralia</taxon>
        <taxon>Lophotrochozoa</taxon>
        <taxon>Mollusca</taxon>
        <taxon>Bivalvia</taxon>
        <taxon>Autobranchia</taxon>
        <taxon>Heteroconchia</taxon>
        <taxon>Euheterodonta</taxon>
        <taxon>Imparidentia</taxon>
        <taxon>Neoheterodontei</taxon>
        <taxon>Myida</taxon>
        <taxon>Dreissenoidea</taxon>
        <taxon>Dreissenidae</taxon>
        <taxon>Dreissena</taxon>
    </lineage>
</organism>
<protein>
    <submittedName>
        <fullName evidence="2">Uncharacterized protein</fullName>
    </submittedName>
</protein>
<evidence type="ECO:0000313" key="3">
    <source>
        <dbReference type="Proteomes" id="UP000828390"/>
    </source>
</evidence>
<dbReference type="AlphaFoldDB" id="A0A9D4DP81"/>
<reference evidence="2" key="1">
    <citation type="journal article" date="2019" name="bioRxiv">
        <title>The Genome of the Zebra Mussel, Dreissena polymorpha: A Resource for Invasive Species Research.</title>
        <authorList>
            <person name="McCartney M.A."/>
            <person name="Auch B."/>
            <person name="Kono T."/>
            <person name="Mallez S."/>
            <person name="Zhang Y."/>
            <person name="Obille A."/>
            <person name="Becker A."/>
            <person name="Abrahante J.E."/>
            <person name="Garbe J."/>
            <person name="Badalamenti J.P."/>
            <person name="Herman A."/>
            <person name="Mangelson H."/>
            <person name="Liachko I."/>
            <person name="Sullivan S."/>
            <person name="Sone E.D."/>
            <person name="Koren S."/>
            <person name="Silverstein K.A.T."/>
            <person name="Beckman K.B."/>
            <person name="Gohl D.M."/>
        </authorList>
    </citation>
    <scope>NUCLEOTIDE SEQUENCE</scope>
    <source>
        <strain evidence="2">Duluth1</strain>
        <tissue evidence="2">Whole animal</tissue>
    </source>
</reference>
<gene>
    <name evidence="2" type="ORF">DPMN_187937</name>
</gene>
<keyword evidence="3" id="KW-1185">Reference proteome</keyword>
<sequence length="67" mass="7691">MSQRNKIRDLSQRGIQAYYKKRVLYQRPTSTENRTFARAHRRLGQDKAMDAANASTPSVGNAEQHVD</sequence>
<dbReference type="EMBL" id="JAIWYP010000010">
    <property type="protein sequence ID" value="KAH3753302.1"/>
    <property type="molecule type" value="Genomic_DNA"/>
</dbReference>
<dbReference type="Proteomes" id="UP000828390">
    <property type="component" value="Unassembled WGS sequence"/>
</dbReference>
<feature type="region of interest" description="Disordered" evidence="1">
    <location>
        <begin position="44"/>
        <end position="67"/>
    </location>
</feature>